<dbReference type="EMBL" id="CABIJS010000044">
    <property type="protein sequence ID" value="VUZ40901.1"/>
    <property type="molecule type" value="Genomic_DNA"/>
</dbReference>
<name>A0A564Y0W7_HYMDI</name>
<proteinExistence type="predicted"/>
<gene>
    <name evidence="1" type="ORF">WMSIL1_LOCUS1825</name>
</gene>
<protein>
    <submittedName>
        <fullName evidence="1">Uncharacterized protein</fullName>
    </submittedName>
</protein>
<organism evidence="1 2">
    <name type="scientific">Hymenolepis diminuta</name>
    <name type="common">Rat tapeworm</name>
    <dbReference type="NCBI Taxonomy" id="6216"/>
    <lineage>
        <taxon>Eukaryota</taxon>
        <taxon>Metazoa</taxon>
        <taxon>Spiralia</taxon>
        <taxon>Lophotrochozoa</taxon>
        <taxon>Platyhelminthes</taxon>
        <taxon>Cestoda</taxon>
        <taxon>Eucestoda</taxon>
        <taxon>Cyclophyllidea</taxon>
        <taxon>Hymenolepididae</taxon>
        <taxon>Hymenolepis</taxon>
    </lineage>
</organism>
<sequence>MKIEERRLLNCVTVVSPLTTALLAGPLRTPVICMPIEGSESHHQNYGFLQNKGCHQNQPLTMADIDQILRNFSIQVPRLETL</sequence>
<feature type="non-terminal residue" evidence="1">
    <location>
        <position position="82"/>
    </location>
</feature>
<evidence type="ECO:0000313" key="1">
    <source>
        <dbReference type="EMBL" id="VUZ40901.1"/>
    </source>
</evidence>
<reference evidence="1 2" key="1">
    <citation type="submission" date="2019-07" db="EMBL/GenBank/DDBJ databases">
        <authorList>
            <person name="Jastrzebski P J."/>
            <person name="Paukszto L."/>
            <person name="Jastrzebski P J."/>
        </authorList>
    </citation>
    <scope>NUCLEOTIDE SEQUENCE [LARGE SCALE GENOMIC DNA]</scope>
    <source>
        <strain evidence="1 2">WMS-il1</strain>
    </source>
</reference>
<evidence type="ECO:0000313" key="2">
    <source>
        <dbReference type="Proteomes" id="UP000321570"/>
    </source>
</evidence>
<keyword evidence="2" id="KW-1185">Reference proteome</keyword>
<dbReference type="Proteomes" id="UP000321570">
    <property type="component" value="Unassembled WGS sequence"/>
</dbReference>
<accession>A0A564Y0W7</accession>
<dbReference type="AlphaFoldDB" id="A0A564Y0W7"/>